<dbReference type="VEuPathDB" id="FungiDB:SPSK_06691"/>
<reference evidence="3 4" key="1">
    <citation type="journal article" date="2014" name="BMC Genomics">
        <title>Comparative genomics of the major fungal agents of human and animal Sporotrichosis: Sporothrix schenckii and Sporothrix brasiliensis.</title>
        <authorList>
            <person name="Teixeira M.M."/>
            <person name="de Almeida L.G."/>
            <person name="Kubitschek-Barreira P."/>
            <person name="Alves F.L."/>
            <person name="Kioshima E.S."/>
            <person name="Abadio A.K."/>
            <person name="Fernandes L."/>
            <person name="Derengowski L.S."/>
            <person name="Ferreira K.S."/>
            <person name="Souza R.C."/>
            <person name="Ruiz J.C."/>
            <person name="de Andrade N.C."/>
            <person name="Paes H.C."/>
            <person name="Nicola A.M."/>
            <person name="Albuquerque P."/>
            <person name="Gerber A.L."/>
            <person name="Martins V.P."/>
            <person name="Peconick L.D."/>
            <person name="Neto A.V."/>
            <person name="Chaucanez C.B."/>
            <person name="Silva P.A."/>
            <person name="Cunha O.L."/>
            <person name="de Oliveira F.F."/>
            <person name="dos Santos T.C."/>
            <person name="Barros A.L."/>
            <person name="Soares M.A."/>
            <person name="de Oliveira L.M."/>
            <person name="Marini M.M."/>
            <person name="Villalobos-Duno H."/>
            <person name="Cunha M.M."/>
            <person name="de Hoog S."/>
            <person name="da Silveira J.F."/>
            <person name="Henrissat B."/>
            <person name="Nino-Vega G.A."/>
            <person name="Cisalpino P.S."/>
            <person name="Mora-Montes H.M."/>
            <person name="Almeida S.R."/>
            <person name="Stajich J.E."/>
            <person name="Lopes-Bezerra L.M."/>
            <person name="Vasconcelos A.T."/>
            <person name="Felipe M.S."/>
        </authorList>
    </citation>
    <scope>NUCLEOTIDE SEQUENCE [LARGE SCALE GENOMIC DNA]</scope>
    <source>
        <strain evidence="3 4">1099-18</strain>
    </source>
</reference>
<dbReference type="AlphaFoldDB" id="A0A0F2MNS0"/>
<dbReference type="OrthoDB" id="2129288at2759"/>
<organism evidence="3 4">
    <name type="scientific">Sporothrix schenckii 1099-18</name>
    <dbReference type="NCBI Taxonomy" id="1397361"/>
    <lineage>
        <taxon>Eukaryota</taxon>
        <taxon>Fungi</taxon>
        <taxon>Dikarya</taxon>
        <taxon>Ascomycota</taxon>
        <taxon>Pezizomycotina</taxon>
        <taxon>Sordariomycetes</taxon>
        <taxon>Sordariomycetidae</taxon>
        <taxon>Ophiostomatales</taxon>
        <taxon>Ophiostomataceae</taxon>
        <taxon>Sporothrix</taxon>
    </lineage>
</organism>
<name>A0A0F2MNS0_SPOSC</name>
<evidence type="ECO:0000259" key="2">
    <source>
        <dbReference type="Pfam" id="PF14832"/>
    </source>
</evidence>
<dbReference type="Proteomes" id="UP000033710">
    <property type="component" value="Unassembled WGS sequence"/>
</dbReference>
<protein>
    <recommendedName>
        <fullName evidence="2">Tautomerase cis-CaaD-like domain-containing protein</fullName>
    </recommendedName>
</protein>
<dbReference type="Pfam" id="PF14832">
    <property type="entry name" value="Tautomerase_3"/>
    <property type="match status" value="1"/>
</dbReference>
<dbReference type="RefSeq" id="XP_016592512.1">
    <property type="nucleotide sequence ID" value="XM_016733392.1"/>
</dbReference>
<accession>A0A0F2MNS0</accession>
<proteinExistence type="predicted"/>
<sequence>MPLWQFFHPPVAFSTAAEKQAVVDDVTRMYTGIGLPAFYVVVQFFPLDVSGSGGNFFVGGQPAANFVRLVIHHLAFQSQGSVAAHTQIATNVDRVVQPHLAVRGFDWEYHVSESPPTMWKINGYVPPVMGNPAVTTWAKENKPSAYEGDGRSKTEEGGEAKASKDETKL</sequence>
<dbReference type="InterPro" id="IPR014347">
    <property type="entry name" value="Tautomerase/MIF_sf"/>
</dbReference>
<dbReference type="InterPro" id="IPR028116">
    <property type="entry name" value="Cis-CaaD-like"/>
</dbReference>
<dbReference type="EMBL" id="AXCR01000001">
    <property type="protein sequence ID" value="KJR89836.1"/>
    <property type="molecule type" value="Genomic_DNA"/>
</dbReference>
<evidence type="ECO:0000313" key="3">
    <source>
        <dbReference type="EMBL" id="KJR89836.1"/>
    </source>
</evidence>
<feature type="compositionally biased region" description="Basic and acidic residues" evidence="1">
    <location>
        <begin position="148"/>
        <end position="169"/>
    </location>
</feature>
<reference evidence="3 4" key="2">
    <citation type="journal article" date="2015" name="Eukaryot. Cell">
        <title>Asexual propagation of a virulent clone complex in a human and feline outbreak of sporotrichosis.</title>
        <authorList>
            <person name="Teixeira Mde M."/>
            <person name="Rodrigues A.M."/>
            <person name="Tsui C.K."/>
            <person name="de Almeida L.G."/>
            <person name="Van Diepeningen A.D."/>
            <person name="van den Ende B.G."/>
            <person name="Fernandes G.F."/>
            <person name="Kano R."/>
            <person name="Hamelin R.C."/>
            <person name="Lopes-Bezerra L.M."/>
            <person name="Vasconcelos A.T."/>
            <person name="de Hoog S."/>
            <person name="de Camargo Z.P."/>
            <person name="Felipe M.S."/>
        </authorList>
    </citation>
    <scope>NUCLEOTIDE SEQUENCE [LARGE SCALE GENOMIC DNA]</scope>
    <source>
        <strain evidence="3 4">1099-18</strain>
    </source>
</reference>
<gene>
    <name evidence="3" type="ORF">SPSK_06691</name>
</gene>
<dbReference type="KEGG" id="ssck:SPSK_06691"/>
<feature type="domain" description="Tautomerase cis-CaaD-like" evidence="2">
    <location>
        <begin position="1"/>
        <end position="142"/>
    </location>
</feature>
<feature type="region of interest" description="Disordered" evidence="1">
    <location>
        <begin position="139"/>
        <end position="169"/>
    </location>
</feature>
<dbReference type="GeneID" id="27668669"/>
<dbReference type="Gene3D" id="3.30.429.10">
    <property type="entry name" value="Macrophage Migration Inhibitory Factor"/>
    <property type="match status" value="1"/>
</dbReference>
<evidence type="ECO:0000313" key="4">
    <source>
        <dbReference type="Proteomes" id="UP000033710"/>
    </source>
</evidence>
<comment type="caution">
    <text evidence="3">The sequence shown here is derived from an EMBL/GenBank/DDBJ whole genome shotgun (WGS) entry which is preliminary data.</text>
</comment>
<evidence type="ECO:0000256" key="1">
    <source>
        <dbReference type="SAM" id="MobiDB-lite"/>
    </source>
</evidence>